<keyword evidence="3" id="KW-1185">Reference proteome</keyword>
<dbReference type="Proteomes" id="UP000704762">
    <property type="component" value="Unassembled WGS sequence"/>
</dbReference>
<dbReference type="Pfam" id="PF14013">
    <property type="entry name" value="MT0933_antitox"/>
    <property type="match status" value="1"/>
</dbReference>
<organism evidence="2 3">
    <name type="scientific">Microlunatus panaciterrae</name>
    <dbReference type="NCBI Taxonomy" id="400768"/>
    <lineage>
        <taxon>Bacteria</taxon>
        <taxon>Bacillati</taxon>
        <taxon>Actinomycetota</taxon>
        <taxon>Actinomycetes</taxon>
        <taxon>Propionibacteriales</taxon>
        <taxon>Propionibacteriaceae</taxon>
        <taxon>Microlunatus</taxon>
    </lineage>
</organism>
<feature type="region of interest" description="Disordered" evidence="1">
    <location>
        <begin position="55"/>
        <end position="76"/>
    </location>
</feature>
<dbReference type="RefSeq" id="WP_204919953.1">
    <property type="nucleotide sequence ID" value="NZ_BAAAQP010000003.1"/>
</dbReference>
<dbReference type="EMBL" id="JAFBCF010000001">
    <property type="protein sequence ID" value="MBM7800596.1"/>
    <property type="molecule type" value="Genomic_DNA"/>
</dbReference>
<proteinExistence type="predicted"/>
<gene>
    <name evidence="2" type="ORF">JOE57_003517</name>
</gene>
<protein>
    <recommendedName>
        <fullName evidence="4">MT0933-like antitoxin protein</fullName>
    </recommendedName>
</protein>
<sequence length="76" mass="7991">MGIFDKAKDAFEAHKDKIDPDLVDSGIDKAGDLVDDRTGDKYVSQVDKAQGFAQDRADGLLGADHPEPGGPPTGGH</sequence>
<comment type="caution">
    <text evidence="2">The sequence shown here is derived from an EMBL/GenBank/DDBJ whole genome shotgun (WGS) entry which is preliminary data.</text>
</comment>
<reference evidence="2 3" key="1">
    <citation type="submission" date="2021-01" db="EMBL/GenBank/DDBJ databases">
        <title>Sequencing the genomes of 1000 actinobacteria strains.</title>
        <authorList>
            <person name="Klenk H.-P."/>
        </authorList>
    </citation>
    <scope>NUCLEOTIDE SEQUENCE [LARGE SCALE GENOMIC DNA]</scope>
    <source>
        <strain evidence="2 3">DSM 18662</strain>
    </source>
</reference>
<evidence type="ECO:0000256" key="1">
    <source>
        <dbReference type="SAM" id="MobiDB-lite"/>
    </source>
</evidence>
<dbReference type="InterPro" id="IPR028037">
    <property type="entry name" value="Antitoxin_Rv0909/MT0933"/>
</dbReference>
<name>A0ABS2RR01_9ACTN</name>
<accession>A0ABS2RR01</accession>
<evidence type="ECO:0008006" key="4">
    <source>
        <dbReference type="Google" id="ProtNLM"/>
    </source>
</evidence>
<evidence type="ECO:0000313" key="3">
    <source>
        <dbReference type="Proteomes" id="UP000704762"/>
    </source>
</evidence>
<evidence type="ECO:0000313" key="2">
    <source>
        <dbReference type="EMBL" id="MBM7800596.1"/>
    </source>
</evidence>